<dbReference type="OrthoDB" id="9807797at2"/>
<evidence type="ECO:0000256" key="2">
    <source>
        <dbReference type="ARBA" id="ARBA00007365"/>
    </source>
</evidence>
<dbReference type="EC" id="5.2.1.8" evidence="5"/>
<dbReference type="PANTHER" id="PTHR43246">
    <property type="entry name" value="PEPTIDYL-PROLYL CIS-TRANS ISOMERASE CYP38, CHLOROPLASTIC"/>
    <property type="match status" value="1"/>
</dbReference>
<dbReference type="PROSITE" id="PS50072">
    <property type="entry name" value="CSA_PPIASE_2"/>
    <property type="match status" value="1"/>
</dbReference>
<evidence type="ECO:0000256" key="3">
    <source>
        <dbReference type="ARBA" id="ARBA00023110"/>
    </source>
</evidence>
<keyword evidence="4 5" id="KW-0413">Isomerase</keyword>
<evidence type="ECO:0000313" key="8">
    <source>
        <dbReference type="EMBL" id="RSD30788.1"/>
    </source>
</evidence>
<feature type="chain" id="PRO_5044516122" description="Peptidyl-prolyl cis-trans isomerase" evidence="5">
    <location>
        <begin position="19"/>
        <end position="185"/>
    </location>
</feature>
<organism evidence="8 9">
    <name type="scientific">Vibrio pectenicida</name>
    <dbReference type="NCBI Taxonomy" id="62763"/>
    <lineage>
        <taxon>Bacteria</taxon>
        <taxon>Pseudomonadati</taxon>
        <taxon>Pseudomonadota</taxon>
        <taxon>Gammaproteobacteria</taxon>
        <taxon>Vibrionales</taxon>
        <taxon>Vibrionaceae</taxon>
        <taxon>Vibrio</taxon>
    </lineage>
</organism>
<dbReference type="PIRSF" id="PIRSF001467">
    <property type="entry name" value="Peptidylpro_ismrse"/>
    <property type="match status" value="1"/>
</dbReference>
<keyword evidence="5" id="KW-0732">Signal</keyword>
<evidence type="ECO:0000313" key="9">
    <source>
        <dbReference type="Proteomes" id="UP000269041"/>
    </source>
</evidence>
<dbReference type="PRINTS" id="PR00153">
    <property type="entry name" value="CSAPPISMRASE"/>
</dbReference>
<feature type="signal peptide" evidence="5">
    <location>
        <begin position="1"/>
        <end position="18"/>
    </location>
</feature>
<keyword evidence="9" id="KW-1185">Reference proteome</keyword>
<dbReference type="InterPro" id="IPR044665">
    <property type="entry name" value="E_coli_cyclophilin_A-like"/>
</dbReference>
<dbReference type="Proteomes" id="UP000565719">
    <property type="component" value="Unassembled WGS sequence"/>
</dbReference>
<dbReference type="Pfam" id="PF00160">
    <property type="entry name" value="Pro_isomerase"/>
    <property type="match status" value="1"/>
</dbReference>
<evidence type="ECO:0000256" key="1">
    <source>
        <dbReference type="ARBA" id="ARBA00002388"/>
    </source>
</evidence>
<dbReference type="InterPro" id="IPR002130">
    <property type="entry name" value="Cyclophilin-type_PPIase_dom"/>
</dbReference>
<dbReference type="Gene3D" id="2.40.100.10">
    <property type="entry name" value="Cyclophilin-like"/>
    <property type="match status" value="1"/>
</dbReference>
<dbReference type="AlphaFoldDB" id="A0A3R9G2I7"/>
<evidence type="ECO:0000256" key="4">
    <source>
        <dbReference type="ARBA" id="ARBA00023235"/>
    </source>
</evidence>
<reference evidence="7 10" key="2">
    <citation type="submission" date="2019-09" db="EMBL/GenBank/DDBJ databases">
        <title>Draft genome sequencing and comparative genomics of hatchery-associated Vibrios.</title>
        <authorList>
            <person name="Kehlet-Delgado H."/>
            <person name="Mueller R.S."/>
        </authorList>
    </citation>
    <scope>NUCLEOTIDE SEQUENCE [LARGE SCALE GENOMIC DNA]</scope>
    <source>
        <strain evidence="7 10">99-46-Y</strain>
    </source>
</reference>
<accession>A0A3R9G2I7</accession>
<evidence type="ECO:0000259" key="6">
    <source>
        <dbReference type="PROSITE" id="PS50072"/>
    </source>
</evidence>
<dbReference type="GO" id="GO:0006457">
    <property type="term" value="P:protein folding"/>
    <property type="evidence" value="ECO:0007669"/>
    <property type="project" value="InterPro"/>
</dbReference>
<dbReference type="InterPro" id="IPR024936">
    <property type="entry name" value="Cyclophilin-type_PPIase"/>
</dbReference>
<name>A0A3R9G2I7_9VIBR</name>
<dbReference type="SUPFAM" id="SSF50891">
    <property type="entry name" value="Cyclophilin-like"/>
    <property type="match status" value="1"/>
</dbReference>
<keyword evidence="3 5" id="KW-0697">Rotamase</keyword>
<feature type="domain" description="PPIase cyclophilin-type" evidence="6">
    <location>
        <begin position="23"/>
        <end position="183"/>
    </location>
</feature>
<comment type="caution">
    <text evidence="8">The sequence shown here is derived from an EMBL/GenBank/DDBJ whole genome shotgun (WGS) entry which is preliminary data.</text>
</comment>
<sequence length="185" mass="20362">MWKVIIASLALFSSLAFAGPKVVFETTLGAFTVELDEQKAPITVANFKKYVEDGSYVGTQFHRVIPGFMAQGGGLDKDMKAVPTYSPIKNEASNGLKNEVATIAMARTRNPNSATRQFFINYNNNEYLNFRNDEQNSSAGYAVFGKVTRGFETVKKMSEVPTTTKSNFQNVPETAIIITKATLIP</sequence>
<dbReference type="Proteomes" id="UP000269041">
    <property type="component" value="Unassembled WGS sequence"/>
</dbReference>
<comment type="function">
    <text evidence="1 5">PPIases accelerate the folding of proteins. It catalyzes the cis-trans isomerization of proline imidic peptide bonds in oligopeptides.</text>
</comment>
<dbReference type="EMBL" id="VTXC01000039">
    <property type="protein sequence ID" value="NOH72404.1"/>
    <property type="molecule type" value="Genomic_DNA"/>
</dbReference>
<dbReference type="GO" id="GO:0003755">
    <property type="term" value="F:peptidyl-prolyl cis-trans isomerase activity"/>
    <property type="evidence" value="ECO:0007669"/>
    <property type="project" value="UniProtKB-UniRule"/>
</dbReference>
<reference evidence="8 9" key="1">
    <citation type="submission" date="2018-12" db="EMBL/GenBank/DDBJ databases">
        <title>Genomic taxonomy of the Vibrionaceae family.</title>
        <authorList>
            <person name="Gomez-Gil B."/>
            <person name="Enciso-Ibarra K."/>
        </authorList>
    </citation>
    <scope>NUCLEOTIDE SEQUENCE [LARGE SCALE GENOMIC DNA]</scope>
    <source>
        <strain evidence="8 9">CAIM 594</strain>
    </source>
</reference>
<comment type="catalytic activity">
    <reaction evidence="5">
        <text>[protein]-peptidylproline (omega=180) = [protein]-peptidylproline (omega=0)</text>
        <dbReference type="Rhea" id="RHEA:16237"/>
        <dbReference type="Rhea" id="RHEA-COMP:10747"/>
        <dbReference type="Rhea" id="RHEA-COMP:10748"/>
        <dbReference type="ChEBI" id="CHEBI:83833"/>
        <dbReference type="ChEBI" id="CHEBI:83834"/>
        <dbReference type="EC" id="5.2.1.8"/>
    </reaction>
</comment>
<dbReference type="PROSITE" id="PS00170">
    <property type="entry name" value="CSA_PPIASE_1"/>
    <property type="match status" value="1"/>
</dbReference>
<evidence type="ECO:0000256" key="5">
    <source>
        <dbReference type="RuleBase" id="RU363019"/>
    </source>
</evidence>
<comment type="similarity">
    <text evidence="2 5">Belongs to the cyclophilin-type PPIase family.</text>
</comment>
<dbReference type="EMBL" id="RSFA01000052">
    <property type="protein sequence ID" value="RSD30788.1"/>
    <property type="molecule type" value="Genomic_DNA"/>
</dbReference>
<proteinExistence type="inferred from homology"/>
<dbReference type="RefSeq" id="WP_125321836.1">
    <property type="nucleotide sequence ID" value="NZ_AP024889.1"/>
</dbReference>
<evidence type="ECO:0000313" key="10">
    <source>
        <dbReference type="Proteomes" id="UP000565719"/>
    </source>
</evidence>
<protein>
    <recommendedName>
        <fullName evidence="5">Peptidyl-prolyl cis-trans isomerase</fullName>
        <shortName evidence="5">PPIase</shortName>
        <ecNumber evidence="5">5.2.1.8</ecNumber>
    </recommendedName>
</protein>
<gene>
    <name evidence="8" type="ORF">EJA03_11980</name>
    <name evidence="7" type="ORF">F0225_13800</name>
</gene>
<dbReference type="InterPro" id="IPR029000">
    <property type="entry name" value="Cyclophilin-like_dom_sf"/>
</dbReference>
<dbReference type="InterPro" id="IPR020892">
    <property type="entry name" value="Cyclophilin-type_PPIase_CS"/>
</dbReference>
<evidence type="ECO:0000313" key="7">
    <source>
        <dbReference type="EMBL" id="NOH72404.1"/>
    </source>
</evidence>